<dbReference type="InterPro" id="IPR033904">
    <property type="entry name" value="Trans_IPPS_HH"/>
</dbReference>
<keyword evidence="2" id="KW-0328">Glycosyltransferase</keyword>
<gene>
    <name evidence="2" type="primary">hpnC</name>
    <name evidence="2" type="ORF">HMPREF0551_0749</name>
</gene>
<sequence length="304" mass="32817">MNPARTPSDADGPASGSPAPAQASRPWHGVDHAENFPVGSWLVPAQLRPAVLAIYRFARHADDLADEGDVPTAEREVALQALHAALDEAARGAPSGVPVVDGLVASVQRHGLHWRHFHDLLDAFLQDLRVTRYDTEAQVQDYCRRSANPVGRLLLQLYGVGSDTALAQSDAICSALQRINFLQDIGIDAAKDRVYLPAATLAAAGSSAEMLLAEARAGRLGAASRQAVRLEWQSTQAQLLAGVALPQQLPWRLAAELRFIIAGGQRILDRIAHADYDSVARRPALGWRDGPALLRLALFPRRQA</sequence>
<dbReference type="Pfam" id="PF00494">
    <property type="entry name" value="SQS_PSY"/>
    <property type="match status" value="1"/>
</dbReference>
<protein>
    <submittedName>
        <fullName evidence="2">Squalene synthase HpnC</fullName>
        <ecNumber evidence="2">2.4.1.21</ecNumber>
    </submittedName>
</protein>
<dbReference type="GO" id="GO:0004311">
    <property type="term" value="F:geranylgeranyl diphosphate synthase activity"/>
    <property type="evidence" value="ECO:0007669"/>
    <property type="project" value="InterPro"/>
</dbReference>
<dbReference type="SUPFAM" id="SSF48576">
    <property type="entry name" value="Terpenoid synthases"/>
    <property type="match status" value="1"/>
</dbReference>
<dbReference type="SFLD" id="SFLDG01212">
    <property type="entry name" value="Phytoene_synthase_like"/>
    <property type="match status" value="1"/>
</dbReference>
<evidence type="ECO:0000313" key="2">
    <source>
        <dbReference type="EMBL" id="EFV95261.1"/>
    </source>
</evidence>
<dbReference type="EMBL" id="AEQP01000003">
    <property type="protein sequence ID" value="EFV95261.1"/>
    <property type="molecule type" value="Genomic_DNA"/>
</dbReference>
<feature type="compositionally biased region" description="Low complexity" evidence="1">
    <location>
        <begin position="7"/>
        <end position="24"/>
    </location>
</feature>
<dbReference type="GO" id="GO:0016114">
    <property type="term" value="P:terpenoid biosynthetic process"/>
    <property type="evidence" value="ECO:0007669"/>
    <property type="project" value="UniProtKB-ARBA"/>
</dbReference>
<dbReference type="PANTHER" id="PTHR31480">
    <property type="entry name" value="BIFUNCTIONAL LYCOPENE CYCLASE/PHYTOENE SYNTHASE"/>
    <property type="match status" value="1"/>
</dbReference>
<comment type="caution">
    <text evidence="2">The sequence shown here is derived from an EMBL/GenBank/DDBJ whole genome shotgun (WGS) entry which is preliminary data.</text>
</comment>
<dbReference type="InterPro" id="IPR044843">
    <property type="entry name" value="Trans_IPPS_bact-type"/>
</dbReference>
<dbReference type="SFLD" id="SFLDG01018">
    <property type="entry name" value="Squalene/Phytoene_Synthase_Lik"/>
    <property type="match status" value="1"/>
</dbReference>
<dbReference type="AlphaFoldDB" id="E7RW86"/>
<dbReference type="GO" id="GO:0009011">
    <property type="term" value="F:alpha-1,4-glucan glucosyltransferase (ADP-glucose donor) activity"/>
    <property type="evidence" value="ECO:0007669"/>
    <property type="project" value="UniProtKB-EC"/>
</dbReference>
<reference evidence="2 3" key="1">
    <citation type="submission" date="2010-12" db="EMBL/GenBank/DDBJ databases">
        <authorList>
            <person name="Muzny D."/>
            <person name="Qin X."/>
            <person name="Deng J."/>
            <person name="Jiang H."/>
            <person name="Liu Y."/>
            <person name="Qu J."/>
            <person name="Song X.-Z."/>
            <person name="Zhang L."/>
            <person name="Thornton R."/>
            <person name="Coyle M."/>
            <person name="Francisco L."/>
            <person name="Jackson L."/>
            <person name="Javaid M."/>
            <person name="Korchina V."/>
            <person name="Kovar C."/>
            <person name="Mata R."/>
            <person name="Mathew T."/>
            <person name="Ngo R."/>
            <person name="Nguyen L."/>
            <person name="Nguyen N."/>
            <person name="Okwuonu G."/>
            <person name="Ongeri F."/>
            <person name="Pham C."/>
            <person name="Simmons D."/>
            <person name="Wilczek-Boney K."/>
            <person name="Hale W."/>
            <person name="Jakkamsetti A."/>
            <person name="Pham P."/>
            <person name="Ruth R."/>
            <person name="San Lucas F."/>
            <person name="Warren J."/>
            <person name="Zhang J."/>
            <person name="Zhao Z."/>
            <person name="Zhou C."/>
            <person name="Zhu D."/>
            <person name="Lee S."/>
            <person name="Bess C."/>
            <person name="Blankenburg K."/>
            <person name="Forbes L."/>
            <person name="Fu Q."/>
            <person name="Gubbala S."/>
            <person name="Hirani K."/>
            <person name="Jayaseelan J.C."/>
            <person name="Lara F."/>
            <person name="Munidasa M."/>
            <person name="Palculict T."/>
            <person name="Patil S."/>
            <person name="Pu L.-L."/>
            <person name="Saada N."/>
            <person name="Tang L."/>
            <person name="Weissenberger G."/>
            <person name="Zhu Y."/>
            <person name="Hemphill L."/>
            <person name="Shang Y."/>
            <person name="Youmans B."/>
            <person name="Ayvaz T."/>
            <person name="Ross M."/>
            <person name="Santibanez J."/>
            <person name="Aqrawi P."/>
            <person name="Gross S."/>
            <person name="Joshi V."/>
            <person name="Fowler G."/>
            <person name="Nazareth L."/>
            <person name="Reid J."/>
            <person name="Worley K."/>
            <person name="Petrosino J."/>
            <person name="Highlander S."/>
            <person name="Gibbs R."/>
        </authorList>
    </citation>
    <scope>NUCLEOTIDE SEQUENCE [LARGE SCALE GENOMIC DNA]</scope>
    <source>
        <strain evidence="2 3">ATCC 51599</strain>
    </source>
</reference>
<dbReference type="Gene3D" id="1.10.600.10">
    <property type="entry name" value="Farnesyl Diphosphate Synthase"/>
    <property type="match status" value="1"/>
</dbReference>
<keyword evidence="2" id="KW-0808">Transferase</keyword>
<feature type="region of interest" description="Disordered" evidence="1">
    <location>
        <begin position="1"/>
        <end position="30"/>
    </location>
</feature>
<dbReference type="SFLD" id="SFLDS00005">
    <property type="entry name" value="Isoprenoid_Synthase_Type_I"/>
    <property type="match status" value="1"/>
</dbReference>
<accession>E7RW86</accession>
<organism evidence="2 3">
    <name type="scientific">Lautropia mirabilis ATCC 51599</name>
    <dbReference type="NCBI Taxonomy" id="887898"/>
    <lineage>
        <taxon>Bacteria</taxon>
        <taxon>Pseudomonadati</taxon>
        <taxon>Pseudomonadota</taxon>
        <taxon>Betaproteobacteria</taxon>
        <taxon>Burkholderiales</taxon>
        <taxon>Burkholderiaceae</taxon>
        <taxon>Lautropia</taxon>
    </lineage>
</organism>
<dbReference type="GO" id="GO:0051996">
    <property type="term" value="F:squalene synthase [NAD(P)H] activity"/>
    <property type="evidence" value="ECO:0007669"/>
    <property type="project" value="InterPro"/>
</dbReference>
<dbReference type="Proteomes" id="UP000011021">
    <property type="component" value="Unassembled WGS sequence"/>
</dbReference>
<dbReference type="STRING" id="887898.HMPREF0551_0749"/>
<dbReference type="CDD" id="cd00683">
    <property type="entry name" value="Trans_IPPS_HH"/>
    <property type="match status" value="1"/>
</dbReference>
<dbReference type="InterPro" id="IPR017827">
    <property type="entry name" value="HSQ_synthase_HpnC"/>
</dbReference>
<dbReference type="NCBIfam" id="TIGR03464">
    <property type="entry name" value="HpnC"/>
    <property type="match status" value="1"/>
</dbReference>
<dbReference type="RefSeq" id="WP_005672895.1">
    <property type="nucleotide sequence ID" value="NZ_CP146288.1"/>
</dbReference>
<name>E7RW86_9BURK</name>
<dbReference type="InterPro" id="IPR002060">
    <property type="entry name" value="Squ/phyt_synthse"/>
</dbReference>
<dbReference type="InterPro" id="IPR008949">
    <property type="entry name" value="Isoprenoid_synthase_dom_sf"/>
</dbReference>
<dbReference type="EC" id="2.4.1.21" evidence="2"/>
<dbReference type="HOGENOM" id="CLU_037269_0_1_4"/>
<evidence type="ECO:0000256" key="1">
    <source>
        <dbReference type="SAM" id="MobiDB-lite"/>
    </source>
</evidence>
<keyword evidence="3" id="KW-1185">Reference proteome</keyword>
<dbReference type="eggNOG" id="COG1562">
    <property type="taxonomic scope" value="Bacteria"/>
</dbReference>
<proteinExistence type="predicted"/>
<evidence type="ECO:0000313" key="3">
    <source>
        <dbReference type="Proteomes" id="UP000011021"/>
    </source>
</evidence>